<evidence type="ECO:0000256" key="6">
    <source>
        <dbReference type="ARBA" id="ARBA00023146"/>
    </source>
</evidence>
<dbReference type="InterPro" id="IPR002305">
    <property type="entry name" value="aa-tRNA-synth_Ic"/>
</dbReference>
<keyword evidence="5" id="KW-0648">Protein biosynthesis</keyword>
<protein>
    <recommendedName>
        <fullName evidence="1">tyrosine--tRNA ligase</fullName>
        <ecNumber evidence="1">6.1.1.1</ecNumber>
    </recommendedName>
    <alternativeName>
        <fullName evidence="7">Tyrosyl-tRNA synthetase</fullName>
    </alternativeName>
</protein>
<dbReference type="PIRSF" id="PIRSF006588">
    <property type="entry name" value="TyrRS_arch_euk"/>
    <property type="match status" value="1"/>
</dbReference>
<keyword evidence="4" id="KW-0067">ATP-binding</keyword>
<dbReference type="EMBL" id="CCXY01000087">
    <property type="protein sequence ID" value="CEG11924.1"/>
    <property type="molecule type" value="Genomic_DNA"/>
</dbReference>
<dbReference type="InterPro" id="IPR050489">
    <property type="entry name" value="Tyr-tRNA_synthase"/>
</dbReference>
<dbReference type="GO" id="GO:0004831">
    <property type="term" value="F:tyrosine-tRNA ligase activity"/>
    <property type="evidence" value="ECO:0007669"/>
    <property type="project" value="UniProtKB-EC"/>
</dbReference>
<dbReference type="EC" id="6.1.1.1" evidence="1"/>
<dbReference type="InterPro" id="IPR023617">
    <property type="entry name" value="Tyr-tRNA-ligase_arc/euk-type"/>
</dbReference>
<dbReference type="PRINTS" id="PR01040">
    <property type="entry name" value="TRNASYNTHTYR"/>
</dbReference>
<accession>A0A098E8U0</accession>
<evidence type="ECO:0000256" key="3">
    <source>
        <dbReference type="ARBA" id="ARBA00022741"/>
    </source>
</evidence>
<gene>
    <name evidence="9" type="primary">tyrS</name>
    <name evidence="9" type="ORF">MSIBF_A1770013</name>
</gene>
<dbReference type="InterPro" id="IPR002307">
    <property type="entry name" value="Tyr-tRNA-ligase"/>
</dbReference>
<evidence type="ECO:0000313" key="9">
    <source>
        <dbReference type="EMBL" id="CEG11924.1"/>
    </source>
</evidence>
<keyword evidence="6" id="KW-0030">Aminoacyl-tRNA synthetase</keyword>
<dbReference type="Gene3D" id="1.10.240.10">
    <property type="entry name" value="Tyrosyl-Transfer RNA Synthetase"/>
    <property type="match status" value="1"/>
</dbReference>
<dbReference type="Pfam" id="PF00579">
    <property type="entry name" value="tRNA-synt_1b"/>
    <property type="match status" value="1"/>
</dbReference>
<dbReference type="NCBIfam" id="NF006330">
    <property type="entry name" value="PRK08560.1"/>
    <property type="match status" value="1"/>
</dbReference>
<dbReference type="GO" id="GO:0006437">
    <property type="term" value="P:tyrosyl-tRNA aminoacylation"/>
    <property type="evidence" value="ECO:0007669"/>
    <property type="project" value="InterPro"/>
</dbReference>
<evidence type="ECO:0000256" key="5">
    <source>
        <dbReference type="ARBA" id="ARBA00022917"/>
    </source>
</evidence>
<dbReference type="AlphaFoldDB" id="A0A098E8U0"/>
<dbReference type="GO" id="GO:0005737">
    <property type="term" value="C:cytoplasm"/>
    <property type="evidence" value="ECO:0007669"/>
    <property type="project" value="TreeGrafter"/>
</dbReference>
<evidence type="ECO:0000256" key="8">
    <source>
        <dbReference type="ARBA" id="ARBA00048248"/>
    </source>
</evidence>
<keyword evidence="2 9" id="KW-0436">Ligase</keyword>
<dbReference type="PANTHER" id="PTHR46264">
    <property type="entry name" value="TYROSINE-TRNA LIGASE"/>
    <property type="match status" value="1"/>
</dbReference>
<sequence length="316" mass="35996">MNAEKLKNLKKNLTEIITEEEFDNLKEGSIVYCGYETSGPFHIGTMTTALNLLRFQNAGFKVKILLADVHTKLNRKGDAQFIEEMVNYWKKCFIALGLKESEFVCGSEFQFEKSYMQDVLALGLEITVDRARRSMQEVARDIENARVSQMIYPLMQIADMKALKVDVAYGGLEQRKIHMLAREILPAIYKNIVFCHSPLIVSLLGPGSKMSSSKPETMVKIDEDPEVIKKKISSAYCPISTEDNPVLQICKFIIFSKTDKFKIRRPEKFGGDLEFSNYAELEDAFINKKLHPADLKSATAEHLIEILNPIREEIKI</sequence>
<dbReference type="InterPro" id="IPR014729">
    <property type="entry name" value="Rossmann-like_a/b/a_fold"/>
</dbReference>
<comment type="catalytic activity">
    <reaction evidence="8">
        <text>tRNA(Tyr) + L-tyrosine + ATP = L-tyrosyl-tRNA(Tyr) + AMP + diphosphate + H(+)</text>
        <dbReference type="Rhea" id="RHEA:10220"/>
        <dbReference type="Rhea" id="RHEA-COMP:9706"/>
        <dbReference type="Rhea" id="RHEA-COMP:9707"/>
        <dbReference type="ChEBI" id="CHEBI:15378"/>
        <dbReference type="ChEBI" id="CHEBI:30616"/>
        <dbReference type="ChEBI" id="CHEBI:33019"/>
        <dbReference type="ChEBI" id="CHEBI:58315"/>
        <dbReference type="ChEBI" id="CHEBI:78442"/>
        <dbReference type="ChEBI" id="CHEBI:78536"/>
        <dbReference type="ChEBI" id="CHEBI:456215"/>
        <dbReference type="EC" id="6.1.1.1"/>
    </reaction>
</comment>
<evidence type="ECO:0000256" key="1">
    <source>
        <dbReference type="ARBA" id="ARBA00013160"/>
    </source>
</evidence>
<keyword evidence="3" id="KW-0547">Nucleotide-binding</keyword>
<dbReference type="Gene3D" id="3.40.50.620">
    <property type="entry name" value="HUPs"/>
    <property type="match status" value="1"/>
</dbReference>
<proteinExistence type="predicted"/>
<evidence type="ECO:0000256" key="2">
    <source>
        <dbReference type="ARBA" id="ARBA00022598"/>
    </source>
</evidence>
<name>A0A098E8U0_9ZZZZ</name>
<dbReference type="GO" id="GO:0005524">
    <property type="term" value="F:ATP binding"/>
    <property type="evidence" value="ECO:0007669"/>
    <property type="project" value="UniProtKB-KW"/>
</dbReference>
<dbReference type="NCBIfam" id="TIGR00234">
    <property type="entry name" value="tyrS"/>
    <property type="match status" value="1"/>
</dbReference>
<evidence type="ECO:0000256" key="4">
    <source>
        <dbReference type="ARBA" id="ARBA00022840"/>
    </source>
</evidence>
<dbReference type="SUPFAM" id="SSF52374">
    <property type="entry name" value="Nucleotidylyl transferase"/>
    <property type="match status" value="1"/>
</dbReference>
<reference evidence="9" key="1">
    <citation type="submission" date="2014-09" db="EMBL/GenBank/DDBJ databases">
        <authorList>
            <person name="Probst J Alexander"/>
        </authorList>
    </citation>
    <scope>NUCLEOTIDE SEQUENCE</scope>
</reference>
<evidence type="ECO:0000256" key="7">
    <source>
        <dbReference type="ARBA" id="ARBA00033323"/>
    </source>
</evidence>
<organism evidence="9">
    <name type="scientific">groundwater metagenome</name>
    <dbReference type="NCBI Taxonomy" id="717931"/>
    <lineage>
        <taxon>unclassified sequences</taxon>
        <taxon>metagenomes</taxon>
        <taxon>ecological metagenomes</taxon>
    </lineage>
</organism>
<dbReference type="PANTHER" id="PTHR46264:SF4">
    <property type="entry name" value="TYROSINE--TRNA LIGASE, CYTOPLASMIC"/>
    <property type="match status" value="1"/>
</dbReference>